<gene>
    <name evidence="3" type="ORF">GCM10023153_31080</name>
</gene>
<dbReference type="InterPro" id="IPR003737">
    <property type="entry name" value="GlcNAc_PI_deacetylase-related"/>
</dbReference>
<name>A0ABP8K964_9MICO</name>
<dbReference type="EMBL" id="BAABFX010000045">
    <property type="protein sequence ID" value="GAA4402162.1"/>
    <property type="molecule type" value="Genomic_DNA"/>
</dbReference>
<keyword evidence="1" id="KW-0862">Zinc</keyword>
<dbReference type="PANTHER" id="PTHR12993:SF26">
    <property type="entry name" value="1D-MYO-INOSITOL 2-ACETAMIDO-2-DEOXY-ALPHA-D-GLUCOPYRANOSIDE DEACETYLASE"/>
    <property type="match status" value="1"/>
</dbReference>
<reference evidence="4" key="1">
    <citation type="journal article" date="2019" name="Int. J. Syst. Evol. Microbiol.">
        <title>The Global Catalogue of Microorganisms (GCM) 10K type strain sequencing project: providing services to taxonomists for standard genome sequencing and annotation.</title>
        <authorList>
            <consortium name="The Broad Institute Genomics Platform"/>
            <consortium name="The Broad Institute Genome Sequencing Center for Infectious Disease"/>
            <person name="Wu L."/>
            <person name="Ma J."/>
        </authorList>
    </citation>
    <scope>NUCLEOTIDE SEQUENCE [LARGE SCALE GENOMIC DNA]</scope>
    <source>
        <strain evidence="4">JCM 17738</strain>
    </source>
</reference>
<dbReference type="PANTHER" id="PTHR12993">
    <property type="entry name" value="N-ACETYLGLUCOSAMINYL-PHOSPHATIDYLINOSITOL DE-N-ACETYLASE-RELATED"/>
    <property type="match status" value="1"/>
</dbReference>
<feature type="compositionally biased region" description="Acidic residues" evidence="2">
    <location>
        <begin position="183"/>
        <end position="194"/>
    </location>
</feature>
<evidence type="ECO:0000313" key="4">
    <source>
        <dbReference type="Proteomes" id="UP001500390"/>
    </source>
</evidence>
<protein>
    <submittedName>
        <fullName evidence="3">PIG-L family deacetylase</fullName>
    </submittedName>
</protein>
<accession>A0ABP8K964</accession>
<evidence type="ECO:0000256" key="2">
    <source>
        <dbReference type="SAM" id="MobiDB-lite"/>
    </source>
</evidence>
<dbReference type="Pfam" id="PF02585">
    <property type="entry name" value="PIG-L"/>
    <property type="match status" value="1"/>
</dbReference>
<dbReference type="SUPFAM" id="SSF102588">
    <property type="entry name" value="LmbE-like"/>
    <property type="match status" value="1"/>
</dbReference>
<organism evidence="3 4">
    <name type="scientific">Ornithinibacter aureus</name>
    <dbReference type="NCBI Taxonomy" id="622664"/>
    <lineage>
        <taxon>Bacteria</taxon>
        <taxon>Bacillati</taxon>
        <taxon>Actinomycetota</taxon>
        <taxon>Actinomycetes</taxon>
        <taxon>Micrococcales</taxon>
        <taxon>Intrasporangiaceae</taxon>
        <taxon>Ornithinibacter</taxon>
    </lineage>
</organism>
<evidence type="ECO:0000313" key="3">
    <source>
        <dbReference type="EMBL" id="GAA4402162.1"/>
    </source>
</evidence>
<comment type="caution">
    <text evidence="3">The sequence shown here is derived from an EMBL/GenBank/DDBJ whole genome shotgun (WGS) entry which is preliminary data.</text>
</comment>
<sequence length="274" mass="29618">MHTVPVHTIVFLHAHPDDEASQTSGSMARAVAEGSRVVVVFATNGDHGEVPDDLAPGESVVDRRRVEAAASAAAIGLHRVEWLGYADSGMTGWEQNSHDGAFVAAPLEEAAARFAAILDEEDADVVVGYDWHGGYGHPDHVRVHEVLHAAAALAARRPRVLESTMNRDAMRRLAEGARAAGASEDDVFDPDQPMDDGNPLGEPESAIHWRVDVRDRLDQRRAALQAHASQTSDVGMMLSMPPEIFSVFFGHEHYVEAGREPGMVDGWPFAAQPT</sequence>
<keyword evidence="4" id="KW-1185">Reference proteome</keyword>
<dbReference type="Gene3D" id="3.40.50.10320">
    <property type="entry name" value="LmbE-like"/>
    <property type="match status" value="1"/>
</dbReference>
<evidence type="ECO:0000256" key="1">
    <source>
        <dbReference type="ARBA" id="ARBA00022833"/>
    </source>
</evidence>
<proteinExistence type="predicted"/>
<dbReference type="InterPro" id="IPR024078">
    <property type="entry name" value="LmbE-like_dom_sf"/>
</dbReference>
<feature type="region of interest" description="Disordered" evidence="2">
    <location>
        <begin position="175"/>
        <end position="203"/>
    </location>
</feature>
<dbReference type="Proteomes" id="UP001500390">
    <property type="component" value="Unassembled WGS sequence"/>
</dbReference>